<feature type="compositionally biased region" description="Basic residues" evidence="1">
    <location>
        <begin position="151"/>
        <end position="165"/>
    </location>
</feature>
<organism evidence="3 4">
    <name type="scientific">Babesia ovis</name>
    <dbReference type="NCBI Taxonomy" id="5869"/>
    <lineage>
        <taxon>Eukaryota</taxon>
        <taxon>Sar</taxon>
        <taxon>Alveolata</taxon>
        <taxon>Apicomplexa</taxon>
        <taxon>Aconoidasida</taxon>
        <taxon>Piroplasmida</taxon>
        <taxon>Babesiidae</taxon>
        <taxon>Babesia</taxon>
    </lineage>
</organism>
<dbReference type="PANTHER" id="PTHR11075">
    <property type="entry name" value="PEPTIDE CHAIN RELEASE FACTOR"/>
    <property type="match status" value="1"/>
</dbReference>
<dbReference type="Gene3D" id="3.30.160.20">
    <property type="match status" value="1"/>
</dbReference>
<dbReference type="PROSITE" id="PS00745">
    <property type="entry name" value="RF_PROK_I"/>
    <property type="match status" value="1"/>
</dbReference>
<name>A0A9W5WTF9_BABOV</name>
<dbReference type="PANTHER" id="PTHR11075:SF54">
    <property type="entry name" value="LARGE RIBOSOMAL SUBUNIT PROTEIN ML62"/>
    <property type="match status" value="1"/>
</dbReference>
<feature type="domain" description="Prokaryotic-type class I peptide chain release factors" evidence="2">
    <location>
        <begin position="31"/>
        <end position="47"/>
    </location>
</feature>
<accession>A0A9W5WTF9</accession>
<evidence type="ECO:0000256" key="1">
    <source>
        <dbReference type="SAM" id="MobiDB-lite"/>
    </source>
</evidence>
<proteinExistence type="predicted"/>
<dbReference type="Pfam" id="PF00472">
    <property type="entry name" value="RF-1"/>
    <property type="match status" value="1"/>
</dbReference>
<keyword evidence="4" id="KW-1185">Reference proteome</keyword>
<dbReference type="Proteomes" id="UP001057455">
    <property type="component" value="Unassembled WGS sequence"/>
</dbReference>
<dbReference type="SUPFAM" id="SSF110916">
    <property type="entry name" value="Peptidyl-tRNA hydrolase domain-like"/>
    <property type="match status" value="1"/>
</dbReference>
<protein>
    <submittedName>
        <fullName evidence="3">Immature colon carcinoma transcript 1</fullName>
    </submittedName>
</protein>
<evidence type="ECO:0000313" key="3">
    <source>
        <dbReference type="EMBL" id="GFE52751.1"/>
    </source>
</evidence>
<dbReference type="InterPro" id="IPR052104">
    <property type="entry name" value="Mito_Release_Factor_mL62"/>
</dbReference>
<dbReference type="OrthoDB" id="270639at2759"/>
<dbReference type="GO" id="GO:0005762">
    <property type="term" value="C:mitochondrial large ribosomal subunit"/>
    <property type="evidence" value="ECO:0007669"/>
    <property type="project" value="TreeGrafter"/>
</dbReference>
<comment type="caution">
    <text evidence="3">The sequence shown here is derived from an EMBL/GenBank/DDBJ whole genome shotgun (WGS) entry which is preliminary data.</text>
</comment>
<dbReference type="AlphaFoldDB" id="A0A9W5WTF9"/>
<dbReference type="GO" id="GO:0004045">
    <property type="term" value="F:peptidyl-tRNA hydrolase activity"/>
    <property type="evidence" value="ECO:0007669"/>
    <property type="project" value="TreeGrafter"/>
</dbReference>
<dbReference type="GO" id="GO:0070126">
    <property type="term" value="P:mitochondrial translational termination"/>
    <property type="evidence" value="ECO:0007669"/>
    <property type="project" value="TreeGrafter"/>
</dbReference>
<dbReference type="GO" id="GO:0016150">
    <property type="term" value="F:translation release factor activity, codon nonspecific"/>
    <property type="evidence" value="ECO:0007669"/>
    <property type="project" value="TreeGrafter"/>
</dbReference>
<gene>
    <name evidence="3" type="ORF">BaOVIS_001550</name>
</gene>
<dbReference type="InterPro" id="IPR000352">
    <property type="entry name" value="Pep_chain_release_fac_I"/>
</dbReference>
<evidence type="ECO:0000259" key="2">
    <source>
        <dbReference type="PROSITE" id="PS00745"/>
    </source>
</evidence>
<dbReference type="EMBL" id="BLIY01000002">
    <property type="protein sequence ID" value="GFE52751.1"/>
    <property type="molecule type" value="Genomic_DNA"/>
</dbReference>
<reference evidence="3" key="1">
    <citation type="submission" date="2019-12" db="EMBL/GenBank/DDBJ databases">
        <title>Genome sequence of Babesia ovis.</title>
        <authorList>
            <person name="Yamagishi J."/>
            <person name="Sevinc F."/>
            <person name="Xuan X."/>
        </authorList>
    </citation>
    <scope>NUCLEOTIDE SEQUENCE</scope>
    <source>
        <strain evidence="3">Selcuk</strain>
    </source>
</reference>
<evidence type="ECO:0000313" key="4">
    <source>
        <dbReference type="Proteomes" id="UP001057455"/>
    </source>
</evidence>
<feature type="region of interest" description="Disordered" evidence="1">
    <location>
        <begin position="151"/>
        <end position="171"/>
    </location>
</feature>
<sequence>MLAGIRWYQLVAIRGLATKVPVGHIKINTSRSSGPGGQSVNKSETKVQARFNVEVASWMTDATKEKFRTLYKNRITQTGDFIVECDGKNGDSTFTDGVPDFASQEQNRKACIEKLNEAVQKAEQYEEQVHMSFLEQIQQQKTSKEIEQYNKKRRENKRKLKRLGHKTLADF</sequence>